<dbReference type="STRING" id="74649.A0A2P6QZ77"/>
<dbReference type="Gene3D" id="2.40.50.40">
    <property type="match status" value="1"/>
</dbReference>
<protein>
    <submittedName>
        <fullName evidence="3">Putative Chromo domain-containing protein</fullName>
    </submittedName>
</protein>
<dbReference type="Proteomes" id="UP000238479">
    <property type="component" value="Chromosome 4"/>
</dbReference>
<evidence type="ECO:0000256" key="1">
    <source>
        <dbReference type="SAM" id="Phobius"/>
    </source>
</evidence>
<dbReference type="GO" id="GO:0031507">
    <property type="term" value="P:heterochromatin formation"/>
    <property type="evidence" value="ECO:0007669"/>
    <property type="project" value="InterPro"/>
</dbReference>
<keyword evidence="1" id="KW-1133">Transmembrane helix</keyword>
<dbReference type="SUPFAM" id="SSF54160">
    <property type="entry name" value="Chromo domain-like"/>
    <property type="match status" value="1"/>
</dbReference>
<evidence type="ECO:0000313" key="4">
    <source>
        <dbReference type="Proteomes" id="UP000238479"/>
    </source>
</evidence>
<dbReference type="CDD" id="cd00024">
    <property type="entry name" value="CD_CSD"/>
    <property type="match status" value="1"/>
</dbReference>
<dbReference type="PANTHER" id="PTHR47240">
    <property type="entry name" value="CHROMO DOMAIN-CONTAINING PROTEIN LHP1"/>
    <property type="match status" value="1"/>
</dbReference>
<evidence type="ECO:0000259" key="2">
    <source>
        <dbReference type="Pfam" id="PF00385"/>
    </source>
</evidence>
<feature type="domain" description="Chromo" evidence="2">
    <location>
        <begin position="9"/>
        <end position="37"/>
    </location>
</feature>
<dbReference type="AlphaFoldDB" id="A0A2P6QZ77"/>
<dbReference type="InterPro" id="IPR016197">
    <property type="entry name" value="Chromo-like_dom_sf"/>
</dbReference>
<comment type="caution">
    <text evidence="3">The sequence shown here is derived from an EMBL/GenBank/DDBJ whole genome shotgun (WGS) entry which is preliminary data.</text>
</comment>
<dbReference type="Gramene" id="PRQ39419">
    <property type="protein sequence ID" value="PRQ39419"/>
    <property type="gene ID" value="RchiOBHm_Chr4g0424951"/>
</dbReference>
<organism evidence="3 4">
    <name type="scientific">Rosa chinensis</name>
    <name type="common">China rose</name>
    <dbReference type="NCBI Taxonomy" id="74649"/>
    <lineage>
        <taxon>Eukaryota</taxon>
        <taxon>Viridiplantae</taxon>
        <taxon>Streptophyta</taxon>
        <taxon>Embryophyta</taxon>
        <taxon>Tracheophyta</taxon>
        <taxon>Spermatophyta</taxon>
        <taxon>Magnoliopsida</taxon>
        <taxon>eudicotyledons</taxon>
        <taxon>Gunneridae</taxon>
        <taxon>Pentapetalae</taxon>
        <taxon>rosids</taxon>
        <taxon>fabids</taxon>
        <taxon>Rosales</taxon>
        <taxon>Rosaceae</taxon>
        <taxon>Rosoideae</taxon>
        <taxon>Rosoideae incertae sedis</taxon>
        <taxon>Rosa</taxon>
    </lineage>
</organism>
<dbReference type="InterPro" id="IPR023780">
    <property type="entry name" value="Chromo_domain"/>
</dbReference>
<proteinExistence type="predicted"/>
<dbReference type="PANTHER" id="PTHR47240:SF2">
    <property type="entry name" value="CHROMO DOMAIN-CONTAINING PROTEIN LHP1"/>
    <property type="match status" value="1"/>
</dbReference>
<sequence length="65" mass="7461">MLVLCLCGRGWPEMANTWEPLENLLSVSDVIEAFEKRYYFVSVSILRSSYFQVFILLVLASIDSP</sequence>
<feature type="transmembrane region" description="Helical" evidence="1">
    <location>
        <begin position="38"/>
        <end position="62"/>
    </location>
</feature>
<accession>A0A2P6QZ77</accession>
<dbReference type="InterPro" id="IPR044251">
    <property type="entry name" value="LHP1-like"/>
</dbReference>
<keyword evidence="1" id="KW-0472">Membrane</keyword>
<dbReference type="EMBL" id="PDCK01000042">
    <property type="protein sequence ID" value="PRQ39419.1"/>
    <property type="molecule type" value="Genomic_DNA"/>
</dbReference>
<keyword evidence="1" id="KW-0812">Transmembrane</keyword>
<reference evidence="3 4" key="1">
    <citation type="journal article" date="2018" name="Nat. Genet.">
        <title>The Rosa genome provides new insights in the design of modern roses.</title>
        <authorList>
            <person name="Bendahmane M."/>
        </authorList>
    </citation>
    <scope>NUCLEOTIDE SEQUENCE [LARGE SCALE GENOMIC DNA]</scope>
    <source>
        <strain evidence="4">cv. Old Blush</strain>
    </source>
</reference>
<keyword evidence="4" id="KW-1185">Reference proteome</keyword>
<dbReference type="Pfam" id="PF00385">
    <property type="entry name" value="Chromo"/>
    <property type="match status" value="1"/>
</dbReference>
<name>A0A2P6QZ77_ROSCH</name>
<evidence type="ECO:0000313" key="3">
    <source>
        <dbReference type="EMBL" id="PRQ39419.1"/>
    </source>
</evidence>
<gene>
    <name evidence="3" type="ORF">RchiOBHm_Chr4g0424951</name>
</gene>